<dbReference type="Gene3D" id="3.10.450.50">
    <property type="match status" value="1"/>
</dbReference>
<comment type="caution">
    <text evidence="2">The sequence shown here is derived from an EMBL/GenBank/DDBJ whole genome shotgun (WGS) entry which is preliminary data.</text>
</comment>
<dbReference type="InterPro" id="IPR037401">
    <property type="entry name" value="SnoaL-like"/>
</dbReference>
<dbReference type="Proteomes" id="UP001595528">
    <property type="component" value="Unassembled WGS sequence"/>
</dbReference>
<feature type="domain" description="SnoaL-like" evidence="1">
    <location>
        <begin position="18"/>
        <end position="120"/>
    </location>
</feature>
<dbReference type="EMBL" id="JBHRTR010000034">
    <property type="protein sequence ID" value="MFC3229709.1"/>
    <property type="molecule type" value="Genomic_DNA"/>
</dbReference>
<sequence>MAVSAEEGGAGRSPSEVVRTYLDILYNQRRLDLIPELIADPTWRHAPGEVKCLTLAETIERLEGLLALCPVLRFESSVTVAEGDKVAVAWNGWSTQTSGKSYQLSGIEIFRVRDGRIVEIWNSREARGLWQEPKIA</sequence>
<dbReference type="SUPFAM" id="SSF54427">
    <property type="entry name" value="NTF2-like"/>
    <property type="match status" value="1"/>
</dbReference>
<evidence type="ECO:0000259" key="1">
    <source>
        <dbReference type="Pfam" id="PF12680"/>
    </source>
</evidence>
<proteinExistence type="predicted"/>
<protein>
    <submittedName>
        <fullName evidence="2">Ester cyclase</fullName>
    </submittedName>
</protein>
<name>A0ABV7L573_9PROT</name>
<evidence type="ECO:0000313" key="2">
    <source>
        <dbReference type="EMBL" id="MFC3229709.1"/>
    </source>
</evidence>
<keyword evidence="3" id="KW-1185">Reference proteome</keyword>
<organism evidence="2 3">
    <name type="scientific">Marinibaculum pumilum</name>
    <dbReference type="NCBI Taxonomy" id="1766165"/>
    <lineage>
        <taxon>Bacteria</taxon>
        <taxon>Pseudomonadati</taxon>
        <taxon>Pseudomonadota</taxon>
        <taxon>Alphaproteobacteria</taxon>
        <taxon>Rhodospirillales</taxon>
        <taxon>Rhodospirillaceae</taxon>
        <taxon>Marinibaculum</taxon>
    </lineage>
</organism>
<reference evidence="3" key="1">
    <citation type="journal article" date="2019" name="Int. J. Syst. Evol. Microbiol.">
        <title>The Global Catalogue of Microorganisms (GCM) 10K type strain sequencing project: providing services to taxonomists for standard genome sequencing and annotation.</title>
        <authorList>
            <consortium name="The Broad Institute Genomics Platform"/>
            <consortium name="The Broad Institute Genome Sequencing Center for Infectious Disease"/>
            <person name="Wu L."/>
            <person name="Ma J."/>
        </authorList>
    </citation>
    <scope>NUCLEOTIDE SEQUENCE [LARGE SCALE GENOMIC DNA]</scope>
    <source>
        <strain evidence="3">KCTC 42964</strain>
    </source>
</reference>
<dbReference type="RefSeq" id="WP_379904168.1">
    <property type="nucleotide sequence ID" value="NZ_JBHRTR010000034.1"/>
</dbReference>
<gene>
    <name evidence="2" type="ORF">ACFOGJ_20845</name>
</gene>
<accession>A0ABV7L573</accession>
<evidence type="ECO:0000313" key="3">
    <source>
        <dbReference type="Proteomes" id="UP001595528"/>
    </source>
</evidence>
<dbReference type="Pfam" id="PF12680">
    <property type="entry name" value="SnoaL_2"/>
    <property type="match status" value="1"/>
</dbReference>
<dbReference type="InterPro" id="IPR032710">
    <property type="entry name" value="NTF2-like_dom_sf"/>
</dbReference>